<comment type="caution">
    <text evidence="3">The sequence shown here is derived from an EMBL/GenBank/DDBJ whole genome shotgun (WGS) entry which is preliminary data.</text>
</comment>
<dbReference type="Pfam" id="PF13041">
    <property type="entry name" value="PPR_2"/>
    <property type="match status" value="2"/>
</dbReference>
<keyword evidence="2" id="KW-0732">Signal</keyword>
<name>A0A8J5GI13_ZINOF</name>
<evidence type="ECO:0000313" key="3">
    <source>
        <dbReference type="EMBL" id="KAG6506892.1"/>
    </source>
</evidence>
<feature type="repeat" description="PPR" evidence="1">
    <location>
        <begin position="299"/>
        <end position="333"/>
    </location>
</feature>
<feature type="repeat" description="PPR" evidence="1">
    <location>
        <begin position="334"/>
        <end position="368"/>
    </location>
</feature>
<dbReference type="InterPro" id="IPR002885">
    <property type="entry name" value="PPR_rpt"/>
</dbReference>
<accession>A0A8J5GI13</accession>
<evidence type="ECO:0000313" key="4">
    <source>
        <dbReference type="Proteomes" id="UP000734854"/>
    </source>
</evidence>
<proteinExistence type="predicted"/>
<feature type="repeat" description="PPR" evidence="1">
    <location>
        <begin position="229"/>
        <end position="263"/>
    </location>
</feature>
<dbReference type="Proteomes" id="UP000734854">
    <property type="component" value="Unassembled WGS sequence"/>
</dbReference>
<feature type="repeat" description="PPR" evidence="1">
    <location>
        <begin position="264"/>
        <end position="298"/>
    </location>
</feature>
<dbReference type="PANTHER" id="PTHR47939">
    <property type="entry name" value="MEMBRANE-ASSOCIATED SALT-INDUCIBLE PROTEIN-LIKE"/>
    <property type="match status" value="1"/>
</dbReference>
<reference evidence="3 4" key="1">
    <citation type="submission" date="2020-08" db="EMBL/GenBank/DDBJ databases">
        <title>Plant Genome Project.</title>
        <authorList>
            <person name="Zhang R.-G."/>
        </authorList>
    </citation>
    <scope>NUCLEOTIDE SEQUENCE [LARGE SCALE GENOMIC DNA]</scope>
    <source>
        <tissue evidence="3">Rhizome</tissue>
    </source>
</reference>
<dbReference type="PROSITE" id="PS51375">
    <property type="entry name" value="PPR"/>
    <property type="match status" value="5"/>
</dbReference>
<dbReference type="AlphaFoldDB" id="A0A8J5GI13"/>
<gene>
    <name evidence="3" type="ORF">ZIOFF_032224</name>
</gene>
<organism evidence="3 4">
    <name type="scientific">Zingiber officinale</name>
    <name type="common">Ginger</name>
    <name type="synonym">Amomum zingiber</name>
    <dbReference type="NCBI Taxonomy" id="94328"/>
    <lineage>
        <taxon>Eukaryota</taxon>
        <taxon>Viridiplantae</taxon>
        <taxon>Streptophyta</taxon>
        <taxon>Embryophyta</taxon>
        <taxon>Tracheophyta</taxon>
        <taxon>Spermatophyta</taxon>
        <taxon>Magnoliopsida</taxon>
        <taxon>Liliopsida</taxon>
        <taxon>Zingiberales</taxon>
        <taxon>Zingiberaceae</taxon>
        <taxon>Zingiber</taxon>
    </lineage>
</organism>
<dbReference type="NCBIfam" id="TIGR00756">
    <property type="entry name" value="PPR"/>
    <property type="match status" value="3"/>
</dbReference>
<feature type="repeat" description="PPR" evidence="1">
    <location>
        <begin position="375"/>
        <end position="409"/>
    </location>
</feature>
<dbReference type="InterPro" id="IPR050667">
    <property type="entry name" value="PPR-containing_protein"/>
</dbReference>
<evidence type="ECO:0008006" key="5">
    <source>
        <dbReference type="Google" id="ProtNLM"/>
    </source>
</evidence>
<evidence type="ECO:0000256" key="2">
    <source>
        <dbReference type="SAM" id="SignalP"/>
    </source>
</evidence>
<feature type="chain" id="PRO_5035329407" description="Pentatricopeptide repeat-containing protein" evidence="2">
    <location>
        <begin position="19"/>
        <end position="459"/>
    </location>
</feature>
<dbReference type="EMBL" id="JACMSC010000009">
    <property type="protein sequence ID" value="KAG6506892.1"/>
    <property type="molecule type" value="Genomic_DNA"/>
</dbReference>
<sequence>MRPFRAARAVAALRRTLAIPFLSRQLSTSSANAALCFSPTDAGRTSPAPAALCRTLTIPFFHLQPATFSAEAASANTKSDDDEDDKDGDPIAAAKFAIRSESDPDRLVSLFESSARHPSFSRDRQIYKFSVHKLARCGRPDLVERILEGAKSDANIKSEGFWIRLITLYSNAGMIDHSVRIFEAMPSLGCRRSERSFCALMAAFLENRQFDRIQESIDRCAKEYSIVPAIGSYNVLLKALCSSDKVDEAFALLDEMPAKGLEPDIVCYNTVLDGYLKMRDDSGFEKVLEEIGKKQFRPSVTTYNCRIAALCAKGKSSQAEELLDVMQSDGIYPNRTCFNTLIGGFCKEENPDSAMKVYERMKGIKRPDGTGVSPDFNTYVTLLDGFVKKGEFQKAVGICKQCLDTKWAPPFYMVKDLVDGLMKSSQLDEAKDIIARMRRGITKDDAKDAWRKIEKGFAL</sequence>
<feature type="signal peptide" evidence="2">
    <location>
        <begin position="1"/>
        <end position="18"/>
    </location>
</feature>
<dbReference type="OrthoDB" id="185373at2759"/>
<protein>
    <recommendedName>
        <fullName evidence="5">Pentatricopeptide repeat-containing protein</fullName>
    </recommendedName>
</protein>
<evidence type="ECO:0000256" key="1">
    <source>
        <dbReference type="PROSITE-ProRule" id="PRU00708"/>
    </source>
</evidence>
<dbReference type="Pfam" id="PF01535">
    <property type="entry name" value="PPR"/>
    <property type="match status" value="3"/>
</dbReference>
<keyword evidence="4" id="KW-1185">Reference proteome</keyword>
<dbReference type="PANTHER" id="PTHR47939:SF11">
    <property type="entry name" value="TETRATRICOPEPTIDE-LIKE HELICAL DOMAIN SUPERFAMILY"/>
    <property type="match status" value="1"/>
</dbReference>